<reference evidence="3" key="1">
    <citation type="journal article" date="2019" name="Int. J. Syst. Evol. Microbiol.">
        <title>The Global Catalogue of Microorganisms (GCM) 10K type strain sequencing project: providing services to taxonomists for standard genome sequencing and annotation.</title>
        <authorList>
            <consortium name="The Broad Institute Genomics Platform"/>
            <consortium name="The Broad Institute Genome Sequencing Center for Infectious Disease"/>
            <person name="Wu L."/>
            <person name="Ma J."/>
        </authorList>
    </citation>
    <scope>NUCLEOTIDE SEQUENCE [LARGE SCALE GENOMIC DNA]</scope>
    <source>
        <strain evidence="3">CGMCC 4.7248</strain>
    </source>
</reference>
<name>A0ABW0V4B2_9ACTN</name>
<feature type="transmembrane region" description="Helical" evidence="1">
    <location>
        <begin position="53"/>
        <end position="72"/>
    </location>
</feature>
<evidence type="ECO:0008006" key="4">
    <source>
        <dbReference type="Google" id="ProtNLM"/>
    </source>
</evidence>
<dbReference type="EMBL" id="JBHSNY010000027">
    <property type="protein sequence ID" value="MFC5639624.1"/>
    <property type="molecule type" value="Genomic_DNA"/>
</dbReference>
<comment type="caution">
    <text evidence="2">The sequence shown here is derived from an EMBL/GenBank/DDBJ whole genome shotgun (WGS) entry which is preliminary data.</text>
</comment>
<proteinExistence type="predicted"/>
<organism evidence="2 3">
    <name type="scientific">Streptomyces bullii</name>
    <dbReference type="NCBI Taxonomy" id="349910"/>
    <lineage>
        <taxon>Bacteria</taxon>
        <taxon>Bacillati</taxon>
        <taxon>Actinomycetota</taxon>
        <taxon>Actinomycetes</taxon>
        <taxon>Kitasatosporales</taxon>
        <taxon>Streptomycetaceae</taxon>
        <taxon>Streptomyces</taxon>
    </lineage>
</organism>
<evidence type="ECO:0000313" key="2">
    <source>
        <dbReference type="EMBL" id="MFC5639624.1"/>
    </source>
</evidence>
<gene>
    <name evidence="2" type="ORF">ACFPZJ_39130</name>
</gene>
<evidence type="ECO:0000256" key="1">
    <source>
        <dbReference type="SAM" id="Phobius"/>
    </source>
</evidence>
<dbReference type="Proteomes" id="UP001596154">
    <property type="component" value="Unassembled WGS sequence"/>
</dbReference>
<sequence length="208" mass="23106">MVYLYLNGLWEKVRGNAKTFCRFSLAMGGVLLAGGIALDVLGILKDFPVLTNLYSAVTAAALGVVLGIVLLTRLESDLQDERVYQFTRDAVEDFEKAIGRLMLDGEGQPFDRAKAVCTNEALWSQTFPAFLCGDELENVSRTWEVITHDVAPTLRRNGRPTLVASRLAGGTWILQEWQRHCTENPPPWVSADDRDPSYCQTTQGSYCT</sequence>
<accession>A0ABW0V4B2</accession>
<evidence type="ECO:0000313" key="3">
    <source>
        <dbReference type="Proteomes" id="UP001596154"/>
    </source>
</evidence>
<dbReference type="RefSeq" id="WP_381031770.1">
    <property type="nucleotide sequence ID" value="NZ_JBHSNY010000027.1"/>
</dbReference>
<keyword evidence="1" id="KW-0812">Transmembrane</keyword>
<feature type="transmembrane region" description="Helical" evidence="1">
    <location>
        <begin position="20"/>
        <end position="41"/>
    </location>
</feature>
<keyword evidence="1" id="KW-1133">Transmembrane helix</keyword>
<protein>
    <recommendedName>
        <fullName evidence="4">SMODS and SLOG-associating 2TM effector domain-containing protein</fullName>
    </recommendedName>
</protein>
<keyword evidence="3" id="KW-1185">Reference proteome</keyword>
<keyword evidence="1" id="KW-0472">Membrane</keyword>